<protein>
    <submittedName>
        <fullName evidence="2">Uncharacterized protein</fullName>
    </submittedName>
</protein>
<name>A0A0M0JDU7_9EUKA</name>
<keyword evidence="3" id="KW-1185">Reference proteome</keyword>
<dbReference type="OrthoDB" id="2014825at2759"/>
<reference evidence="3" key="1">
    <citation type="journal article" date="2015" name="PLoS Genet.">
        <title>Genome Sequence and Transcriptome Analyses of Chrysochromulina tobin: Metabolic Tools for Enhanced Algal Fitness in the Prominent Order Prymnesiales (Haptophyceae).</title>
        <authorList>
            <person name="Hovde B.T."/>
            <person name="Deodato C.R."/>
            <person name="Hunsperger H.M."/>
            <person name="Ryken S.A."/>
            <person name="Yost W."/>
            <person name="Jha R.K."/>
            <person name="Patterson J."/>
            <person name="Monnat R.J. Jr."/>
            <person name="Barlow S.B."/>
            <person name="Starkenburg S.R."/>
            <person name="Cattolico R.A."/>
        </authorList>
    </citation>
    <scope>NUCLEOTIDE SEQUENCE</scope>
    <source>
        <strain evidence="3">CCMP291</strain>
    </source>
</reference>
<feature type="compositionally biased region" description="Basic residues" evidence="1">
    <location>
        <begin position="259"/>
        <end position="269"/>
    </location>
</feature>
<evidence type="ECO:0000256" key="1">
    <source>
        <dbReference type="SAM" id="MobiDB-lite"/>
    </source>
</evidence>
<evidence type="ECO:0000313" key="3">
    <source>
        <dbReference type="Proteomes" id="UP000037460"/>
    </source>
</evidence>
<dbReference type="Proteomes" id="UP000037460">
    <property type="component" value="Unassembled WGS sequence"/>
</dbReference>
<dbReference type="AlphaFoldDB" id="A0A0M0JDU7"/>
<dbReference type="EMBL" id="JWZX01003086">
    <property type="protein sequence ID" value="KOO24512.1"/>
    <property type="molecule type" value="Genomic_DNA"/>
</dbReference>
<gene>
    <name evidence="2" type="ORF">Ctob_002763</name>
</gene>
<dbReference type="Gene3D" id="3.40.50.11350">
    <property type="match status" value="1"/>
</dbReference>
<proteinExistence type="predicted"/>
<sequence>MGARLVHRWVRVKADVLGDVAALLAEWRGRSNHLLGVHLRGTDKVTHPKIPLEKFVRYIDLYMTAHPGALIVLATDDASYHAQLTARYPGNVVGASSGYNTRNVVRDRTINGYAKGRSGLVDALLLAHTDFLLKGTSSLAEFSLWYNPSLIERHLDLQICCEGERSPAYQALIPRWANGEYEPPPLPPTETPEAKLLALQVAAGVAPPSASDSSASDAKGDLEGARLPPAAKRLEAAVIAASARRSVFGSVSGDNVSISRRRRGRRGRRSEREAAAGENAVPAWPLPAHVPSAVQRL</sequence>
<accession>A0A0M0JDU7</accession>
<evidence type="ECO:0000313" key="2">
    <source>
        <dbReference type="EMBL" id="KOO24512.1"/>
    </source>
</evidence>
<comment type="caution">
    <text evidence="2">The sequence shown here is derived from an EMBL/GenBank/DDBJ whole genome shotgun (WGS) entry which is preliminary data.</text>
</comment>
<organism evidence="2 3">
    <name type="scientific">Chrysochromulina tobinii</name>
    <dbReference type="NCBI Taxonomy" id="1460289"/>
    <lineage>
        <taxon>Eukaryota</taxon>
        <taxon>Haptista</taxon>
        <taxon>Haptophyta</taxon>
        <taxon>Prymnesiophyceae</taxon>
        <taxon>Prymnesiales</taxon>
        <taxon>Chrysochromulinaceae</taxon>
        <taxon>Chrysochromulina</taxon>
    </lineage>
</organism>
<feature type="region of interest" description="Disordered" evidence="1">
    <location>
        <begin position="255"/>
        <end position="297"/>
    </location>
</feature>